<protein>
    <submittedName>
        <fullName evidence="2">Uncharacterized protein</fullName>
    </submittedName>
</protein>
<proteinExistence type="predicted"/>
<evidence type="ECO:0000313" key="2">
    <source>
        <dbReference type="EMBL" id="RRT50945.1"/>
    </source>
</evidence>
<feature type="transmembrane region" description="Helical" evidence="1">
    <location>
        <begin position="62"/>
        <end position="83"/>
    </location>
</feature>
<comment type="caution">
    <text evidence="2">The sequence shown here is derived from an EMBL/GenBank/DDBJ whole genome shotgun (WGS) entry which is preliminary data.</text>
</comment>
<feature type="transmembrane region" description="Helical" evidence="1">
    <location>
        <begin position="21"/>
        <end position="42"/>
    </location>
</feature>
<evidence type="ECO:0000256" key="1">
    <source>
        <dbReference type="SAM" id="Phobius"/>
    </source>
</evidence>
<feature type="transmembrane region" description="Helical" evidence="1">
    <location>
        <begin position="90"/>
        <end position="109"/>
    </location>
</feature>
<reference evidence="2 3" key="1">
    <citation type="journal article" date="2014" name="Agronomy (Basel)">
        <title>A Draft Genome Sequence for Ensete ventricosum, the Drought-Tolerant Tree Against Hunger.</title>
        <authorList>
            <person name="Harrison J."/>
            <person name="Moore K.A."/>
            <person name="Paszkiewicz K."/>
            <person name="Jones T."/>
            <person name="Grant M."/>
            <person name="Ambacheew D."/>
            <person name="Muzemil S."/>
            <person name="Studholme D.J."/>
        </authorList>
    </citation>
    <scope>NUCLEOTIDE SEQUENCE [LARGE SCALE GENOMIC DNA]</scope>
</reference>
<keyword evidence="1" id="KW-0812">Transmembrane</keyword>
<sequence length="260" mass="28916">MGLSKPERQEEEPFIRSFLKHFFHTLSIITISLLFPVSFLTLARFTPSIPPSSVLATVFLRAVLPVINGLISVVCLAALVHSLTGRMVKLPAAVAWTLLCLFHVCLSLGTEVTIASRAETIDDAIVHHNITWIKRAVLFVGLHRTMRVWARMVVKRVADDTIFGAEVQEDISDKVVVSVAFTSLWIPMLQNDIARMVFAAVEKGLTKDMNLDGYVGWFVSHAIVMTGMVRSVQGLLCAGKFLFCRCREADEDHLTADHKV</sequence>
<keyword evidence="1" id="KW-0472">Membrane</keyword>
<dbReference type="PANTHER" id="PTHR37172:SF3">
    <property type="entry name" value="TRANSMEMBRANE PROTEIN"/>
    <property type="match status" value="1"/>
</dbReference>
<keyword evidence="1" id="KW-1133">Transmembrane helix</keyword>
<dbReference type="Proteomes" id="UP000287651">
    <property type="component" value="Unassembled WGS sequence"/>
</dbReference>
<dbReference type="AlphaFoldDB" id="A0A426YGU1"/>
<accession>A0A426YGU1</accession>
<dbReference type="PANTHER" id="PTHR37172">
    <property type="entry name" value="TRANSMEMBRANE PROTEIN"/>
    <property type="match status" value="1"/>
</dbReference>
<evidence type="ECO:0000313" key="3">
    <source>
        <dbReference type="Proteomes" id="UP000287651"/>
    </source>
</evidence>
<organism evidence="2 3">
    <name type="scientific">Ensete ventricosum</name>
    <name type="common">Abyssinian banana</name>
    <name type="synonym">Musa ensete</name>
    <dbReference type="NCBI Taxonomy" id="4639"/>
    <lineage>
        <taxon>Eukaryota</taxon>
        <taxon>Viridiplantae</taxon>
        <taxon>Streptophyta</taxon>
        <taxon>Embryophyta</taxon>
        <taxon>Tracheophyta</taxon>
        <taxon>Spermatophyta</taxon>
        <taxon>Magnoliopsida</taxon>
        <taxon>Liliopsida</taxon>
        <taxon>Zingiberales</taxon>
        <taxon>Musaceae</taxon>
        <taxon>Ensete</taxon>
    </lineage>
</organism>
<gene>
    <name evidence="2" type="ORF">B296_00043623</name>
</gene>
<name>A0A426YGU1_ENSVE</name>
<dbReference type="EMBL" id="AMZH03012483">
    <property type="protein sequence ID" value="RRT50945.1"/>
    <property type="molecule type" value="Genomic_DNA"/>
</dbReference>